<protein>
    <recommendedName>
        <fullName evidence="5">Oxygen tolerance</fullName>
    </recommendedName>
</protein>
<name>A0A1N6HE31_9GAMM</name>
<dbReference type="STRING" id="364032.SAMN05443662_1673"/>
<proteinExistence type="predicted"/>
<dbReference type="RefSeq" id="WP_074201941.1">
    <property type="nucleotide sequence ID" value="NZ_FSRE01000004.1"/>
</dbReference>
<dbReference type="AlphaFoldDB" id="A0A1N6HE31"/>
<evidence type="ECO:0000256" key="2">
    <source>
        <dbReference type="SAM" id="SignalP"/>
    </source>
</evidence>
<gene>
    <name evidence="3" type="ORF">SAMN05443662_1673</name>
</gene>
<sequence>MVRLVWLLFLVALASTAQAKRIKIYPAEPMLGQAVTLSMPADIPFIEKRFNWAALKHCFAVYGADYGSERVRFTLYPRRVGACDIKREKWETWEVPSRFVVRPNPDVKVQWTPPGNTAWVRQGVRWQAQVSLKSQSGYKAWLEAAQQDKRRWIFSPLINDQLQALWWPTRAGTETLESLFVAVKNPGGQIWRFPSDAISLKVQPLPVWLPADVLVGRIDAFVFKPSMMIAKGKAEPVQLVVGGLNLYPDLPPQPETLLPTVKDIRGGYGQTHVKTDWTPVGQVVQVTLQQPLIAEAYGPVRLPEMALQSFDPISGRVVRVSVPAQTLWVLPAWLITAGKFVAVILILGLVGVLARATWQLGWDAWLAWQARQQQGAALWHAMLRWYRWRIDPFKRHHLPRTLREWLASHPKPEVWQPIIQQLETTFFAKNPP</sequence>
<evidence type="ECO:0000313" key="3">
    <source>
        <dbReference type="EMBL" id="SIO18042.1"/>
    </source>
</evidence>
<evidence type="ECO:0008006" key="5">
    <source>
        <dbReference type="Google" id="ProtNLM"/>
    </source>
</evidence>
<evidence type="ECO:0000256" key="1">
    <source>
        <dbReference type="SAM" id="Phobius"/>
    </source>
</evidence>
<keyword evidence="1" id="KW-0812">Transmembrane</keyword>
<dbReference type="OrthoDB" id="5613693at2"/>
<dbReference type="EMBL" id="FSRE01000004">
    <property type="protein sequence ID" value="SIO18042.1"/>
    <property type="molecule type" value="Genomic_DNA"/>
</dbReference>
<dbReference type="Proteomes" id="UP000198461">
    <property type="component" value="Unassembled WGS sequence"/>
</dbReference>
<feature type="chain" id="PRO_5011958218" description="Oxygen tolerance" evidence="2">
    <location>
        <begin position="20"/>
        <end position="432"/>
    </location>
</feature>
<keyword evidence="4" id="KW-1185">Reference proteome</keyword>
<accession>A0A1N6HE31</accession>
<feature type="signal peptide" evidence="2">
    <location>
        <begin position="1"/>
        <end position="19"/>
    </location>
</feature>
<reference evidence="4" key="1">
    <citation type="submission" date="2016-11" db="EMBL/GenBank/DDBJ databases">
        <authorList>
            <person name="Varghese N."/>
            <person name="Submissions S."/>
        </authorList>
    </citation>
    <scope>NUCLEOTIDE SEQUENCE [LARGE SCALE GENOMIC DNA]</scope>
    <source>
        <strain evidence="4">DSM 17737</strain>
    </source>
</reference>
<keyword evidence="2" id="KW-0732">Signal</keyword>
<feature type="transmembrane region" description="Helical" evidence="1">
    <location>
        <begin position="328"/>
        <end position="354"/>
    </location>
</feature>
<evidence type="ECO:0000313" key="4">
    <source>
        <dbReference type="Proteomes" id="UP000198461"/>
    </source>
</evidence>
<keyword evidence="1" id="KW-0472">Membrane</keyword>
<keyword evidence="1" id="KW-1133">Transmembrane helix</keyword>
<organism evidence="3 4">
    <name type="scientific">Sulfurivirga caldicuralii</name>
    <dbReference type="NCBI Taxonomy" id="364032"/>
    <lineage>
        <taxon>Bacteria</taxon>
        <taxon>Pseudomonadati</taxon>
        <taxon>Pseudomonadota</taxon>
        <taxon>Gammaproteobacteria</taxon>
        <taxon>Thiotrichales</taxon>
        <taxon>Piscirickettsiaceae</taxon>
        <taxon>Sulfurivirga</taxon>
    </lineage>
</organism>